<feature type="domain" description="Fibronectin type-III" evidence="2">
    <location>
        <begin position="620"/>
        <end position="710"/>
    </location>
</feature>
<evidence type="ECO:0000313" key="4">
    <source>
        <dbReference type="Proteomes" id="UP000558113"/>
    </source>
</evidence>
<dbReference type="InterPro" id="IPR003961">
    <property type="entry name" value="FN3_dom"/>
</dbReference>
<dbReference type="RefSeq" id="WP_161702700.1">
    <property type="nucleotide sequence ID" value="NZ_JAAAMU010000016.1"/>
</dbReference>
<dbReference type="PANTHER" id="PTHR13817:SF73">
    <property type="entry name" value="FIBRONECTIN TYPE-III DOMAIN-CONTAINING PROTEIN"/>
    <property type="match status" value="1"/>
</dbReference>
<dbReference type="CDD" id="cd00063">
    <property type="entry name" value="FN3"/>
    <property type="match status" value="1"/>
</dbReference>
<dbReference type="Gene3D" id="3.40.50.1110">
    <property type="entry name" value="SGNH hydrolase"/>
    <property type="match status" value="1"/>
</dbReference>
<organism evidence="3 4">
    <name type="scientific">Paenibacillus sacheonensis</name>
    <dbReference type="NCBI Taxonomy" id="742054"/>
    <lineage>
        <taxon>Bacteria</taxon>
        <taxon>Bacillati</taxon>
        <taxon>Bacillota</taxon>
        <taxon>Bacilli</taxon>
        <taxon>Bacillales</taxon>
        <taxon>Paenibacillaceae</taxon>
        <taxon>Paenibacillus</taxon>
    </lineage>
</organism>
<name>A0A7X4YT49_9BACL</name>
<comment type="caution">
    <text evidence="3">The sequence shown here is derived from an EMBL/GenBank/DDBJ whole genome shotgun (WGS) entry which is preliminary data.</text>
</comment>
<keyword evidence="1" id="KW-0677">Repeat</keyword>
<dbReference type="Gene3D" id="2.60.40.10">
    <property type="entry name" value="Immunoglobulins"/>
    <property type="match status" value="2"/>
</dbReference>
<evidence type="ECO:0000259" key="2">
    <source>
        <dbReference type="PROSITE" id="PS50853"/>
    </source>
</evidence>
<evidence type="ECO:0000256" key="1">
    <source>
        <dbReference type="ARBA" id="ARBA00022737"/>
    </source>
</evidence>
<dbReference type="PANTHER" id="PTHR13817">
    <property type="entry name" value="TITIN"/>
    <property type="match status" value="1"/>
</dbReference>
<dbReference type="AlphaFoldDB" id="A0A7X4YT49"/>
<keyword evidence="4" id="KW-1185">Reference proteome</keyword>
<reference evidence="3 4" key="1">
    <citation type="submission" date="2020-01" db="EMBL/GenBank/DDBJ databases">
        <title>Paenibacillus soybeanensis sp. nov. isolated from the nodules of soybean (Glycine max(L.) Merr).</title>
        <authorList>
            <person name="Wang H."/>
        </authorList>
    </citation>
    <scope>NUCLEOTIDE SEQUENCE [LARGE SCALE GENOMIC DNA]</scope>
    <source>
        <strain evidence="3 4">DSM 23054</strain>
    </source>
</reference>
<dbReference type="OrthoDB" id="388542at2"/>
<gene>
    <name evidence="3" type="ORF">GT003_24045</name>
</gene>
<protein>
    <recommendedName>
        <fullName evidence="2">Fibronectin type-III domain-containing protein</fullName>
    </recommendedName>
</protein>
<dbReference type="InterPro" id="IPR013783">
    <property type="entry name" value="Ig-like_fold"/>
</dbReference>
<evidence type="ECO:0000313" key="3">
    <source>
        <dbReference type="EMBL" id="NBC72080.1"/>
    </source>
</evidence>
<feature type="domain" description="Fibronectin type-III" evidence="2">
    <location>
        <begin position="380"/>
        <end position="470"/>
    </location>
</feature>
<dbReference type="InterPro" id="IPR036514">
    <property type="entry name" value="SGNH_hydro_sf"/>
</dbReference>
<dbReference type="SUPFAM" id="SSF52266">
    <property type="entry name" value="SGNH hydrolase"/>
    <property type="match status" value="1"/>
</dbReference>
<dbReference type="PROSITE" id="PS50853">
    <property type="entry name" value="FN3"/>
    <property type="match status" value="2"/>
</dbReference>
<dbReference type="Pfam" id="PF13472">
    <property type="entry name" value="Lipase_GDSL_2"/>
    <property type="match status" value="1"/>
</dbReference>
<dbReference type="EMBL" id="JAAAMU010000016">
    <property type="protein sequence ID" value="NBC72080.1"/>
    <property type="molecule type" value="Genomic_DNA"/>
</dbReference>
<dbReference type="InterPro" id="IPR013830">
    <property type="entry name" value="SGNH_hydro"/>
</dbReference>
<dbReference type="CDD" id="cd00229">
    <property type="entry name" value="SGNH_hydrolase"/>
    <property type="match status" value="1"/>
</dbReference>
<dbReference type="InterPro" id="IPR036116">
    <property type="entry name" value="FN3_sf"/>
</dbReference>
<proteinExistence type="predicted"/>
<dbReference type="InterPro" id="IPR050964">
    <property type="entry name" value="Striated_Muscle_Regulatory"/>
</dbReference>
<accession>A0A7X4YT49</accession>
<dbReference type="SMART" id="SM00060">
    <property type="entry name" value="FN3"/>
    <property type="match status" value="2"/>
</dbReference>
<sequence>MSVSKVPGKLAAGLAFALLFTLFYANRPASAYDLTNNMTPFWSSTTMYNESVTMVSTNGGLPEAQLLFTPTSIISVRDSALGVTYQQGTDWTYDSSTNKIKLTSTTSAVYLTNGDMYPVGGADTQPKVGGGYVIFHEGIWFHEHQLAVTYTHNANVWNGPVPTYDASKLPNTLGKLQNGNPVKIALFGDSISAGANASNYYAPNLPSFGQLVADSLAARYSSAITYVNPSVGGTDSGWGAGNIHNLVSTGNPDLVILGFGMNDGSGYVSGASYKSHIQSMINDVKASNPNAEFILLAPMLANPETYFAGNQSAYLAELQSLSGTGIVTVNMTGVHQELLNHKKYADMTGNNVNHPNDFLIRWYAQMIAGTLIPGSTTGSPPAAPGSLTATAGSGQVALSWSASSGASSYTIKRGTSSGSYGTTVASGVTSTSYADTTVSNGTTYYYVVQAANGYGTSGNSSQASATPASSGGGSYAAQWNFDGSSLEGWNLANDVSGSATGGALHVNLTGGDPYILSPDNLGINASANGHVYVRLKNNTGSTNLQIYFSTAADGGFSESKAKVTPISANSGYADYDIDMSAVSGWSGTLKQIRMDFFDSSNSVDVDSVKIGGAGSSGPEAPGAPTGLSATGGNGQVALSWNAASGATSYTVKRGTSSGTYGTTVATGVTSTSYTDTTASNGTTYYYAVTASNSAGTSGNSAQASATPSGGGAYAAQWEFNGDGNYEGWSLANELTGSVSGGSLHLTSSGYDPYVVGPDNLGLSASANPTITIKVKNNTANTAGPRIYFTTAGDPNWSEGKHGEFTLVANSDYTIYTINMGAVSGWSGTIKQIRLDPIANTGTVDVDYIRVGS</sequence>
<dbReference type="SUPFAM" id="SSF49265">
    <property type="entry name" value="Fibronectin type III"/>
    <property type="match status" value="2"/>
</dbReference>
<dbReference type="Proteomes" id="UP000558113">
    <property type="component" value="Unassembled WGS sequence"/>
</dbReference>